<feature type="transmembrane region" description="Helical" evidence="6">
    <location>
        <begin position="149"/>
        <end position="170"/>
    </location>
</feature>
<feature type="transmembrane region" description="Helical" evidence="6">
    <location>
        <begin position="79"/>
        <end position="101"/>
    </location>
</feature>
<evidence type="ECO:0000256" key="1">
    <source>
        <dbReference type="ARBA" id="ARBA00004651"/>
    </source>
</evidence>
<evidence type="ECO:0000256" key="6">
    <source>
        <dbReference type="SAM" id="Phobius"/>
    </source>
</evidence>
<dbReference type="HOGENOM" id="CLU_020519_0_0_4"/>
<dbReference type="AlphaFoldDB" id="A0A060NXH4"/>
<evidence type="ECO:0000256" key="2">
    <source>
        <dbReference type="ARBA" id="ARBA00022475"/>
    </source>
</evidence>
<accession>A0A060NXH4</accession>
<dbReference type="Gene3D" id="3.20.20.450">
    <property type="entry name" value="EAL domain"/>
    <property type="match status" value="1"/>
</dbReference>
<dbReference type="SUPFAM" id="SSF141868">
    <property type="entry name" value="EAL domain-like"/>
    <property type="match status" value="1"/>
</dbReference>
<reference evidence="8 9" key="1">
    <citation type="journal article" date="2014" name="Nat. Commun.">
        <title>Physiological and genomic features of highly alkaliphilic hydrogen-utilizing Betaproteobacteria from a continental serpentinizing site.</title>
        <authorList>
            <person name="Suzuki S."/>
            <person name="Kuenen J.G."/>
            <person name="Schipper K."/>
            <person name="van der Velde S."/>
            <person name="Ishii S."/>
            <person name="Wu A."/>
            <person name="Sorokin D.Y."/>
            <person name="Tenney A."/>
            <person name="Meng X.Y."/>
            <person name="Morrill P.L."/>
            <person name="Kamagata Y."/>
            <person name="Muyzer G."/>
            <person name="Nealson K.H."/>
        </authorList>
    </citation>
    <scope>NUCLEOTIDE SEQUENCE [LARGE SCALE GENOMIC DNA]</scope>
    <source>
        <strain evidence="8 9">B1</strain>
    </source>
</reference>
<evidence type="ECO:0000256" key="4">
    <source>
        <dbReference type="ARBA" id="ARBA00022989"/>
    </source>
</evidence>
<sequence>MLKWQLQRYFLRMTATRPDDTARPSAIGHPAVGRWAAQAKTLQRGLLCALLWILVAELSLHFAIEGLGMSLIWPANGVALGAVLAYGPAMIPALALGVAAWHGWHGIGALESLIGIGALVLALLLAWAALRLFYPRIQSHNPLLRTASFHLLAVLPASAVLALLGSWQFLLLDTPAWADFEVMILMALSQVFGLLMFGRATQLSLNALKHRAYPWRRLLDRQTLLWCGLFVSFGLLAHVADRANLGSAEAMRYLFLGLVAWAAFAARPLLAHWATAAASVTMVALAPNYPAANAYALTWIIDQTVLLIFLAAVGFLVSAVMAQRRLLERALRRSAHTDPVTGRLNEAGLLEHLRRSAPHPDLLGVEACNLSQIEDRFDLALARSVERDISIALGQLAPNGSQISRMKEGFFVLCLQPSWASKGLVEGIQQALDGKRYAVAGESTRLQLAIGRLDDDGQPLPPEQRLALLAQATHVGWNGSTAATRNPARPENLLRLRRQQLECLDHLRELLRQPQEGATAGLWLACQPIQRALREQEEAGAEVLLRWTLPDGSPMSPAEFFPMAERHGLAAALDRWVLTEAAAQVRPLAQQRNKNWKLSVNLSGASVSDPGLFDDIVAAIAASDLSPRQWCFEITETAGIAQRPQAVELFQRLRQHGASTALDDFGTGLATFDYLKALEADYLKIDGSFVREIETSRVDQQIVRSICEVCKTMRLLTIAECVERESQKHLLAAYGVDFVQGFGIARPRPLRAHVQQLLAT</sequence>
<dbReference type="Pfam" id="PF05231">
    <property type="entry name" value="MASE1"/>
    <property type="match status" value="1"/>
</dbReference>
<keyword evidence="5 6" id="KW-0472">Membrane</keyword>
<dbReference type="KEGG" id="cbab:SMCB_2010"/>
<evidence type="ECO:0000313" key="9">
    <source>
        <dbReference type="Proteomes" id="UP000066014"/>
    </source>
</evidence>
<dbReference type="OrthoDB" id="9813903at2"/>
<feature type="transmembrane region" description="Helical" evidence="6">
    <location>
        <begin position="223"/>
        <end position="241"/>
    </location>
</feature>
<dbReference type="Proteomes" id="UP000066014">
    <property type="component" value="Chromosome"/>
</dbReference>
<evidence type="ECO:0000259" key="7">
    <source>
        <dbReference type="PROSITE" id="PS50883"/>
    </source>
</evidence>
<evidence type="ECO:0000313" key="8">
    <source>
        <dbReference type="EMBL" id="BAO84238.1"/>
    </source>
</evidence>
<feature type="transmembrane region" description="Helical" evidence="6">
    <location>
        <begin position="46"/>
        <end position="73"/>
    </location>
</feature>
<feature type="transmembrane region" description="Helical" evidence="6">
    <location>
        <begin position="253"/>
        <end position="274"/>
    </location>
</feature>
<proteinExistence type="predicted"/>
<dbReference type="GO" id="GO:0005886">
    <property type="term" value="C:plasma membrane"/>
    <property type="evidence" value="ECO:0007669"/>
    <property type="project" value="UniProtKB-SubCell"/>
</dbReference>
<dbReference type="CDD" id="cd01948">
    <property type="entry name" value="EAL"/>
    <property type="match status" value="1"/>
</dbReference>
<name>A0A060NXH4_9BURK</name>
<dbReference type="SMART" id="SM00052">
    <property type="entry name" value="EAL"/>
    <property type="match status" value="1"/>
</dbReference>
<keyword evidence="4 6" id="KW-1133">Transmembrane helix</keyword>
<dbReference type="Pfam" id="PF00563">
    <property type="entry name" value="EAL"/>
    <property type="match status" value="1"/>
</dbReference>
<dbReference type="InterPro" id="IPR035919">
    <property type="entry name" value="EAL_sf"/>
</dbReference>
<evidence type="ECO:0000256" key="3">
    <source>
        <dbReference type="ARBA" id="ARBA00022692"/>
    </source>
</evidence>
<gene>
    <name evidence="8" type="ORF">SMCB_2010</name>
</gene>
<dbReference type="STRING" id="1458426.SMCB_2010"/>
<comment type="subcellular location">
    <subcellularLocation>
        <location evidence="1">Cell membrane</location>
        <topology evidence="1">Multi-pass membrane protein</topology>
    </subcellularLocation>
</comment>
<keyword evidence="3 6" id="KW-0812">Transmembrane</keyword>
<feature type="transmembrane region" description="Helical" evidence="6">
    <location>
        <begin position="182"/>
        <end position="203"/>
    </location>
</feature>
<feature type="transmembrane region" description="Helical" evidence="6">
    <location>
        <begin position="294"/>
        <end position="322"/>
    </location>
</feature>
<feature type="transmembrane region" description="Helical" evidence="6">
    <location>
        <begin position="113"/>
        <end position="134"/>
    </location>
</feature>
<dbReference type="Gene3D" id="3.30.70.270">
    <property type="match status" value="1"/>
</dbReference>
<dbReference type="PROSITE" id="PS50883">
    <property type="entry name" value="EAL"/>
    <property type="match status" value="1"/>
</dbReference>
<dbReference type="GO" id="GO:0071111">
    <property type="term" value="F:cyclic-guanylate-specific phosphodiesterase activity"/>
    <property type="evidence" value="ECO:0007669"/>
    <property type="project" value="InterPro"/>
</dbReference>
<feature type="domain" description="EAL" evidence="7">
    <location>
        <begin position="500"/>
        <end position="760"/>
    </location>
</feature>
<evidence type="ECO:0000256" key="5">
    <source>
        <dbReference type="ARBA" id="ARBA00023136"/>
    </source>
</evidence>
<protein>
    <submittedName>
        <fullName evidence="8">EAL domain protein</fullName>
    </submittedName>
</protein>
<organism evidence="8 9">
    <name type="scientific">Serpentinimonas maccroryi</name>
    <dbReference type="NCBI Taxonomy" id="1458426"/>
    <lineage>
        <taxon>Bacteria</taxon>
        <taxon>Pseudomonadati</taxon>
        <taxon>Pseudomonadota</taxon>
        <taxon>Betaproteobacteria</taxon>
        <taxon>Burkholderiales</taxon>
        <taxon>Comamonadaceae</taxon>
        <taxon>Serpentinimonas</taxon>
    </lineage>
</organism>
<dbReference type="InterPro" id="IPR043128">
    <property type="entry name" value="Rev_trsase/Diguanyl_cyclase"/>
</dbReference>
<dbReference type="InterPro" id="IPR001633">
    <property type="entry name" value="EAL_dom"/>
</dbReference>
<keyword evidence="9" id="KW-1185">Reference proteome</keyword>
<dbReference type="InterPro" id="IPR007895">
    <property type="entry name" value="MASE1"/>
</dbReference>
<keyword evidence="2" id="KW-1003">Cell membrane</keyword>
<dbReference type="EMBL" id="AP014569">
    <property type="protein sequence ID" value="BAO84238.1"/>
    <property type="molecule type" value="Genomic_DNA"/>
</dbReference>